<evidence type="ECO:0000256" key="1">
    <source>
        <dbReference type="SAM" id="Phobius"/>
    </source>
</evidence>
<sequence>MTKVGFILSKVREVYNGSFFFLSFFGSLFVAYFFSSEIVEETFPLFSALIVIEIAYIAIFYSGGSGTEKARNQKWKIKNGEMNFYHYLLIKNYFSLLLRFFLLALLFITKNMIPEGPDILLSKLKSYFIMITASIAIFSIIITFDLMISMFYFLWGNIETKNKD</sequence>
<keyword evidence="1" id="KW-1133">Transmembrane helix</keyword>
<feature type="transmembrane region" description="Helical" evidence="1">
    <location>
        <begin position="128"/>
        <end position="155"/>
    </location>
</feature>
<gene>
    <name evidence="2" type="ORF">MWG07_12405</name>
</gene>
<evidence type="ECO:0000313" key="3">
    <source>
        <dbReference type="Proteomes" id="UP001173223"/>
    </source>
</evidence>
<keyword evidence="1" id="KW-0812">Transmembrane</keyword>
<feature type="transmembrane region" description="Helical" evidence="1">
    <location>
        <begin position="84"/>
        <end position="108"/>
    </location>
</feature>
<dbReference type="AlphaFoldDB" id="A0AAW6WFK2"/>
<dbReference type="EMBL" id="JAMGTK010000040">
    <property type="protein sequence ID" value="MDK4513052.1"/>
    <property type="molecule type" value="Genomic_DNA"/>
</dbReference>
<feature type="transmembrane region" description="Helical" evidence="1">
    <location>
        <begin position="46"/>
        <end position="63"/>
    </location>
</feature>
<organism evidence="2 3">
    <name type="scientific">Fusobacterium necrophorum</name>
    <dbReference type="NCBI Taxonomy" id="859"/>
    <lineage>
        <taxon>Bacteria</taxon>
        <taxon>Fusobacteriati</taxon>
        <taxon>Fusobacteriota</taxon>
        <taxon>Fusobacteriia</taxon>
        <taxon>Fusobacteriales</taxon>
        <taxon>Fusobacteriaceae</taxon>
        <taxon>Fusobacterium</taxon>
    </lineage>
</organism>
<reference evidence="2" key="2">
    <citation type="submission" date="2022-04" db="EMBL/GenBank/DDBJ databases">
        <authorList>
            <person name="Livingstone P.G."/>
        </authorList>
    </citation>
    <scope>NUCLEOTIDE SEQUENCE</scope>
    <source>
        <strain evidence="2">BRON_8</strain>
    </source>
</reference>
<dbReference type="RefSeq" id="WP_285049464.1">
    <property type="nucleotide sequence ID" value="NZ_JAMGTK010000040.1"/>
</dbReference>
<comment type="caution">
    <text evidence="2">The sequence shown here is derived from an EMBL/GenBank/DDBJ whole genome shotgun (WGS) entry which is preliminary data.</text>
</comment>
<evidence type="ECO:0000313" key="2">
    <source>
        <dbReference type="EMBL" id="MDK4513052.1"/>
    </source>
</evidence>
<keyword evidence="3" id="KW-1185">Reference proteome</keyword>
<protein>
    <submittedName>
        <fullName evidence="2">Uncharacterized protein</fullName>
    </submittedName>
</protein>
<keyword evidence="1" id="KW-0472">Membrane</keyword>
<name>A0AAW6WFK2_9FUSO</name>
<proteinExistence type="predicted"/>
<feature type="transmembrane region" description="Helical" evidence="1">
    <location>
        <begin position="14"/>
        <end position="34"/>
    </location>
</feature>
<reference evidence="2" key="1">
    <citation type="journal article" date="2022" name="Gene">
        <title>A genome-led study on the pathogenesis of Fusobacterium necrophorum infections.</title>
        <authorList>
            <person name="Thapa G."/>
            <person name="Jayal A."/>
            <person name="Sikazwe E."/>
            <person name="Perry T."/>
            <person name="Mohammed Al Balushi A."/>
            <person name="Livingstone P."/>
        </authorList>
    </citation>
    <scope>NUCLEOTIDE SEQUENCE</scope>
    <source>
        <strain evidence="2">BRON_8</strain>
    </source>
</reference>
<accession>A0AAW6WFK2</accession>
<dbReference type="Proteomes" id="UP001173223">
    <property type="component" value="Unassembled WGS sequence"/>
</dbReference>